<evidence type="ECO:0000256" key="1">
    <source>
        <dbReference type="ARBA" id="ARBA00022980"/>
    </source>
</evidence>
<dbReference type="PANTHER" id="PTHR23321:SF26">
    <property type="entry name" value="SMALL RIBOSOMAL SUBUNIT PROTEIN US15M"/>
    <property type="match status" value="1"/>
</dbReference>
<dbReference type="InterPro" id="IPR005290">
    <property type="entry name" value="Ribosomal_uS15_bac-type"/>
</dbReference>
<gene>
    <name evidence="4" type="primary">rpsO</name>
    <name evidence="7" type="ORF">A7Q10_00090</name>
</gene>
<dbReference type="FunFam" id="1.10.287.10:FF:000002">
    <property type="entry name" value="30S ribosomal protein S15"/>
    <property type="match status" value="1"/>
</dbReference>
<keyword evidence="4 6" id="KW-0694">RNA-binding</keyword>
<dbReference type="GO" id="GO:0019843">
    <property type="term" value="F:rRNA binding"/>
    <property type="evidence" value="ECO:0007669"/>
    <property type="project" value="UniProtKB-UniRule"/>
</dbReference>
<dbReference type="AlphaFoldDB" id="A0A4Y8PK14"/>
<dbReference type="PANTHER" id="PTHR23321">
    <property type="entry name" value="RIBOSOMAL PROTEIN S15, BACTERIAL AND ORGANELLAR"/>
    <property type="match status" value="1"/>
</dbReference>
<evidence type="ECO:0000256" key="6">
    <source>
        <dbReference type="RuleBase" id="RU004524"/>
    </source>
</evidence>
<evidence type="ECO:0000256" key="3">
    <source>
        <dbReference type="ARBA" id="ARBA00064542"/>
    </source>
</evidence>
<dbReference type="SUPFAM" id="SSF47060">
    <property type="entry name" value="S15/NS1 RNA-binding domain"/>
    <property type="match status" value="1"/>
</dbReference>
<dbReference type="InterPro" id="IPR009068">
    <property type="entry name" value="uS15_NS1_RNA-bd_sf"/>
</dbReference>
<evidence type="ECO:0000313" key="7">
    <source>
        <dbReference type="EMBL" id="TFE73400.1"/>
    </source>
</evidence>
<dbReference type="Pfam" id="PF00312">
    <property type="entry name" value="Ribosomal_S15"/>
    <property type="match status" value="1"/>
</dbReference>
<dbReference type="Gene3D" id="6.10.250.3130">
    <property type="match status" value="1"/>
</dbReference>
<dbReference type="HAMAP" id="MF_01343_B">
    <property type="entry name" value="Ribosomal_uS15_B"/>
    <property type="match status" value="1"/>
</dbReference>
<dbReference type="CDD" id="cd00353">
    <property type="entry name" value="Ribosomal_S15p_S13e"/>
    <property type="match status" value="1"/>
</dbReference>
<dbReference type="SMART" id="SM01387">
    <property type="entry name" value="Ribosomal_S15"/>
    <property type="match status" value="1"/>
</dbReference>
<evidence type="ECO:0000256" key="4">
    <source>
        <dbReference type="HAMAP-Rule" id="MF_01343"/>
    </source>
</evidence>
<dbReference type="Gene3D" id="1.10.287.10">
    <property type="entry name" value="S15/NS1, RNA-binding"/>
    <property type="match status" value="1"/>
</dbReference>
<organism evidence="7 8">
    <name type="scientific">Methylacidiphilum caldifontis</name>
    <dbReference type="NCBI Taxonomy" id="2795386"/>
    <lineage>
        <taxon>Bacteria</taxon>
        <taxon>Pseudomonadati</taxon>
        <taxon>Verrucomicrobiota</taxon>
        <taxon>Methylacidiphilae</taxon>
        <taxon>Methylacidiphilales</taxon>
        <taxon>Methylacidiphilaceae</taxon>
        <taxon>Methylacidiphilum (ex Ratnadevi et al. 2023)</taxon>
    </lineage>
</organism>
<dbReference type="GO" id="GO:0003735">
    <property type="term" value="F:structural constituent of ribosome"/>
    <property type="evidence" value="ECO:0007669"/>
    <property type="project" value="InterPro"/>
</dbReference>
<dbReference type="InterPro" id="IPR000589">
    <property type="entry name" value="Ribosomal_uS15"/>
</dbReference>
<keyword evidence="8" id="KW-1185">Reference proteome</keyword>
<accession>A0A4Y8PK14</accession>
<dbReference type="GO" id="GO:0006412">
    <property type="term" value="P:translation"/>
    <property type="evidence" value="ECO:0007669"/>
    <property type="project" value="UniProtKB-UniRule"/>
</dbReference>
<dbReference type="GO" id="GO:0022627">
    <property type="term" value="C:cytosolic small ribosomal subunit"/>
    <property type="evidence" value="ECO:0007669"/>
    <property type="project" value="TreeGrafter"/>
</dbReference>
<dbReference type="OrthoDB" id="9799262at2"/>
<dbReference type="EMBL" id="LXQC01000001">
    <property type="protein sequence ID" value="TFE73400.1"/>
    <property type="molecule type" value="Genomic_DNA"/>
</dbReference>
<dbReference type="PROSITE" id="PS00362">
    <property type="entry name" value="RIBOSOMAL_S15"/>
    <property type="match status" value="1"/>
</dbReference>
<keyword evidence="1 4" id="KW-0689">Ribosomal protein</keyword>
<comment type="caution">
    <text evidence="7">The sequence shown here is derived from an EMBL/GenBank/DDBJ whole genome shotgun (WGS) entry which is preliminary data.</text>
</comment>
<evidence type="ECO:0000256" key="5">
    <source>
        <dbReference type="RuleBase" id="RU003919"/>
    </source>
</evidence>
<comment type="function">
    <text evidence="4">Forms an intersubunit bridge (bridge B4) with the 23S rRNA of the 50S subunit in the ribosome.</text>
</comment>
<name>A0A4Y8PK14_9BACT</name>
<evidence type="ECO:0000313" key="8">
    <source>
        <dbReference type="Proteomes" id="UP000297713"/>
    </source>
</evidence>
<evidence type="ECO:0000256" key="2">
    <source>
        <dbReference type="ARBA" id="ARBA00023274"/>
    </source>
</evidence>
<comment type="similarity">
    <text evidence="4 5">Belongs to the universal ribosomal protein uS15 family.</text>
</comment>
<comment type="function">
    <text evidence="4 6">One of the primary rRNA binding proteins, it binds directly to 16S rRNA where it helps nucleate assembly of the platform of the 30S subunit by binding and bridging several RNA helices of the 16S rRNA.</text>
</comment>
<keyword evidence="4 6" id="KW-0699">rRNA-binding</keyword>
<comment type="subunit">
    <text evidence="3 4">Part of the 30S ribosomal subunit. Forms a bridge to the 50S subunit in the 70S ribosome, contacting the 23S rRNA.</text>
</comment>
<dbReference type="RefSeq" id="WP_134438895.1">
    <property type="nucleotide sequence ID" value="NZ_CP065957.1"/>
</dbReference>
<sequence>MEVETDKKKLIESFRLHEKDTGSAVVQIALLTQKIKRLTTHLQNNRKDHSSRRGLLRMVNRRRKLLEYLNRTEPEKYREMLNRLSLRK</sequence>
<protein>
    <recommendedName>
        <fullName evidence="4">Small ribosomal subunit protein uS15</fullName>
    </recommendedName>
</protein>
<dbReference type="NCBIfam" id="TIGR00952">
    <property type="entry name" value="S15_bact"/>
    <property type="match status" value="1"/>
</dbReference>
<dbReference type="Proteomes" id="UP000297713">
    <property type="component" value="Unassembled WGS sequence"/>
</dbReference>
<reference evidence="7 8" key="1">
    <citation type="submission" date="2016-05" db="EMBL/GenBank/DDBJ databases">
        <title>Diversity and Homogeneity among Thermoacidophilic Verrucomicrobia Methanotrophs Linked with Geographical Origin.</title>
        <authorList>
            <person name="Erikstad H.-A."/>
            <person name="Smestad N.B."/>
            <person name="Ceballos R.M."/>
            <person name="Birkeland N.-K."/>
        </authorList>
    </citation>
    <scope>NUCLEOTIDE SEQUENCE [LARGE SCALE GENOMIC DNA]</scope>
    <source>
        <strain evidence="7 8">Phi</strain>
    </source>
</reference>
<keyword evidence="2 4" id="KW-0687">Ribonucleoprotein</keyword>
<proteinExistence type="inferred from homology"/>